<reference evidence="1 2" key="1">
    <citation type="submission" date="2019-05" db="EMBL/GenBank/DDBJ databases">
        <authorList>
            <consortium name="Science for Life Laboratories"/>
        </authorList>
    </citation>
    <scope>NUCLEOTIDE SEQUENCE [LARGE SCALE GENOMIC DNA]</scope>
    <source>
        <strain evidence="1">Soil9</strain>
    </source>
</reference>
<accession>A0A6P2D505</accession>
<dbReference type="Proteomes" id="UP000464178">
    <property type="component" value="Chromosome"/>
</dbReference>
<sequence>MTATELVAEIRDRFKIGDAALELTGRLVSLVATIELDVARAGTLPPDLGADITRLLVQVQETTKIGGHWLDAVADGPELANLHMRMRVQKMYGLLVREDSSP</sequence>
<keyword evidence="2" id="KW-1185">Reference proteome</keyword>
<proteinExistence type="predicted"/>
<dbReference type="RefSeq" id="WP_162670672.1">
    <property type="nucleotide sequence ID" value="NZ_LR593886.1"/>
</dbReference>
<evidence type="ECO:0000313" key="2">
    <source>
        <dbReference type="Proteomes" id="UP000464178"/>
    </source>
</evidence>
<name>A0A6P2D505_9BACT</name>
<dbReference type="EMBL" id="LR593886">
    <property type="protein sequence ID" value="VTR96381.1"/>
    <property type="molecule type" value="Genomic_DNA"/>
</dbReference>
<evidence type="ECO:0000313" key="1">
    <source>
        <dbReference type="EMBL" id="VTR96381.1"/>
    </source>
</evidence>
<dbReference type="AlphaFoldDB" id="A0A6P2D505"/>
<gene>
    <name evidence="1" type="ORF">SOIL9_13330</name>
</gene>
<dbReference type="KEGG" id="gms:SOIL9_13330"/>
<protein>
    <submittedName>
        <fullName evidence="1">Uncharacterized protein</fullName>
    </submittedName>
</protein>
<organism evidence="1 2">
    <name type="scientific">Gemmata massiliana</name>
    <dbReference type="NCBI Taxonomy" id="1210884"/>
    <lineage>
        <taxon>Bacteria</taxon>
        <taxon>Pseudomonadati</taxon>
        <taxon>Planctomycetota</taxon>
        <taxon>Planctomycetia</taxon>
        <taxon>Gemmatales</taxon>
        <taxon>Gemmataceae</taxon>
        <taxon>Gemmata</taxon>
    </lineage>
</organism>